<gene>
    <name evidence="1" type="ORF">AVEN_218023_1</name>
</gene>
<evidence type="ECO:0000313" key="1">
    <source>
        <dbReference type="EMBL" id="GBO00687.1"/>
    </source>
</evidence>
<reference evidence="1 2" key="1">
    <citation type="journal article" date="2019" name="Sci. Rep.">
        <title>Orb-weaving spider Araneus ventricosus genome elucidates the spidroin gene catalogue.</title>
        <authorList>
            <person name="Kono N."/>
            <person name="Nakamura H."/>
            <person name="Ohtoshi R."/>
            <person name="Moran D.A.P."/>
            <person name="Shinohara A."/>
            <person name="Yoshida Y."/>
            <person name="Fujiwara M."/>
            <person name="Mori M."/>
            <person name="Tomita M."/>
            <person name="Arakawa K."/>
        </authorList>
    </citation>
    <scope>NUCLEOTIDE SEQUENCE [LARGE SCALE GENOMIC DNA]</scope>
</reference>
<dbReference type="EMBL" id="BGPR01029110">
    <property type="protein sequence ID" value="GBO00687.1"/>
    <property type="molecule type" value="Genomic_DNA"/>
</dbReference>
<dbReference type="AlphaFoldDB" id="A0A4Y2TMP4"/>
<evidence type="ECO:0000313" key="2">
    <source>
        <dbReference type="Proteomes" id="UP000499080"/>
    </source>
</evidence>
<comment type="caution">
    <text evidence="1">The sequence shown here is derived from an EMBL/GenBank/DDBJ whole genome shotgun (WGS) entry which is preliminary data.</text>
</comment>
<name>A0A4Y2TMP4_ARAVE</name>
<dbReference type="Proteomes" id="UP000499080">
    <property type="component" value="Unassembled WGS sequence"/>
</dbReference>
<organism evidence="1 2">
    <name type="scientific">Araneus ventricosus</name>
    <name type="common">Orbweaver spider</name>
    <name type="synonym">Epeira ventricosa</name>
    <dbReference type="NCBI Taxonomy" id="182803"/>
    <lineage>
        <taxon>Eukaryota</taxon>
        <taxon>Metazoa</taxon>
        <taxon>Ecdysozoa</taxon>
        <taxon>Arthropoda</taxon>
        <taxon>Chelicerata</taxon>
        <taxon>Arachnida</taxon>
        <taxon>Araneae</taxon>
        <taxon>Araneomorphae</taxon>
        <taxon>Entelegynae</taxon>
        <taxon>Araneoidea</taxon>
        <taxon>Araneidae</taxon>
        <taxon>Araneus</taxon>
    </lineage>
</organism>
<proteinExistence type="predicted"/>
<keyword evidence="2" id="KW-1185">Reference proteome</keyword>
<protein>
    <submittedName>
        <fullName evidence="1">Uncharacterized protein</fullName>
    </submittedName>
</protein>
<accession>A0A4Y2TMP4</accession>
<sequence length="175" mass="19061">MDASATILSMRPHKNKVIRKYPALIWRPSTPATSALLGYFKAMTRFPGSIHQESEIICSAMMVGPPLSTTIQHAVDPSLGCGDTLLNHNARSPATASNGGNTRSHWHTATHTSTLENIALASATTWISQPQPPPHLFSHAFIQHCVNQTRPISNFTINYLSIRLAKSTPLLLASQ</sequence>